<evidence type="ECO:0000313" key="3">
    <source>
        <dbReference type="Proteomes" id="UP001345219"/>
    </source>
</evidence>
<accession>A0AAN7L8D6</accession>
<name>A0AAN7L8D6_9MYRT</name>
<feature type="transmembrane region" description="Helical" evidence="1">
    <location>
        <begin position="12"/>
        <end position="33"/>
    </location>
</feature>
<dbReference type="EMBL" id="JAXIOK010000001">
    <property type="protein sequence ID" value="KAK4779474.1"/>
    <property type="molecule type" value="Genomic_DNA"/>
</dbReference>
<dbReference type="PANTHER" id="PTHR34125:SF7">
    <property type="entry name" value="TRANSMEMBRANE PROTEIN"/>
    <property type="match status" value="1"/>
</dbReference>
<gene>
    <name evidence="2" type="ORF">SAY87_015580</name>
</gene>
<dbReference type="PANTHER" id="PTHR34125">
    <property type="entry name" value="OS01G0762900 PROTEIN"/>
    <property type="match status" value="1"/>
</dbReference>
<proteinExistence type="predicted"/>
<organism evidence="2 3">
    <name type="scientific">Trapa incisa</name>
    <dbReference type="NCBI Taxonomy" id="236973"/>
    <lineage>
        <taxon>Eukaryota</taxon>
        <taxon>Viridiplantae</taxon>
        <taxon>Streptophyta</taxon>
        <taxon>Embryophyta</taxon>
        <taxon>Tracheophyta</taxon>
        <taxon>Spermatophyta</taxon>
        <taxon>Magnoliopsida</taxon>
        <taxon>eudicotyledons</taxon>
        <taxon>Gunneridae</taxon>
        <taxon>Pentapetalae</taxon>
        <taxon>rosids</taxon>
        <taxon>malvids</taxon>
        <taxon>Myrtales</taxon>
        <taxon>Lythraceae</taxon>
        <taxon>Trapa</taxon>
    </lineage>
</organism>
<dbReference type="AlphaFoldDB" id="A0AAN7L8D6"/>
<reference evidence="2 3" key="1">
    <citation type="journal article" date="2023" name="Hortic Res">
        <title>Pangenome of water caltrop reveals structural variations and asymmetric subgenome divergence after allopolyploidization.</title>
        <authorList>
            <person name="Zhang X."/>
            <person name="Chen Y."/>
            <person name="Wang L."/>
            <person name="Yuan Y."/>
            <person name="Fang M."/>
            <person name="Shi L."/>
            <person name="Lu R."/>
            <person name="Comes H.P."/>
            <person name="Ma Y."/>
            <person name="Chen Y."/>
            <person name="Huang G."/>
            <person name="Zhou Y."/>
            <person name="Zheng Z."/>
            <person name="Qiu Y."/>
        </authorList>
    </citation>
    <scope>NUCLEOTIDE SEQUENCE [LARGE SCALE GENOMIC DNA]</scope>
    <source>
        <tissue evidence="2">Roots</tissue>
    </source>
</reference>
<feature type="transmembrane region" description="Helical" evidence="1">
    <location>
        <begin position="39"/>
        <end position="63"/>
    </location>
</feature>
<evidence type="ECO:0000313" key="2">
    <source>
        <dbReference type="EMBL" id="KAK4779474.1"/>
    </source>
</evidence>
<sequence>MAIELSARIMHSRYQITTAVVGLLLVSLVLYALPRFVTLLAYFWPLFASTTVFMVVIVVFGGISQLANDSHGEKAGKGILDYVAGPGDEHHDQ</sequence>
<keyword evidence="1" id="KW-0472">Membrane</keyword>
<keyword evidence="1" id="KW-0812">Transmembrane</keyword>
<dbReference type="Proteomes" id="UP001345219">
    <property type="component" value="Chromosome 13"/>
</dbReference>
<keyword evidence="1" id="KW-1133">Transmembrane helix</keyword>
<keyword evidence="3" id="KW-1185">Reference proteome</keyword>
<comment type="caution">
    <text evidence="2">The sequence shown here is derived from an EMBL/GenBank/DDBJ whole genome shotgun (WGS) entry which is preliminary data.</text>
</comment>
<evidence type="ECO:0000256" key="1">
    <source>
        <dbReference type="SAM" id="Phobius"/>
    </source>
</evidence>
<protein>
    <submittedName>
        <fullName evidence="2">Uncharacterized protein</fullName>
    </submittedName>
</protein>